<dbReference type="PANTHER" id="PTHR30627:SF24">
    <property type="entry name" value="PENICILLIN-BINDING PROTEIN 4B"/>
    <property type="match status" value="1"/>
</dbReference>
<reference evidence="4 5" key="1">
    <citation type="submission" date="2020-02" db="EMBL/GenBank/DDBJ databases">
        <title>Acidophilic actinobacteria isolated from forest soil.</title>
        <authorList>
            <person name="Golinska P."/>
        </authorList>
    </citation>
    <scope>NUCLEOTIDE SEQUENCE [LARGE SCALE GENOMIC DNA]</scope>
    <source>
        <strain evidence="4 5">NL8</strain>
    </source>
</reference>
<dbReference type="InterPro" id="IPR012338">
    <property type="entry name" value="Beta-lactam/transpept-like"/>
</dbReference>
<feature type="region of interest" description="Disordered" evidence="1">
    <location>
        <begin position="40"/>
        <end position="68"/>
    </location>
</feature>
<dbReference type="Proteomes" id="UP000730482">
    <property type="component" value="Unassembled WGS sequence"/>
</dbReference>
<feature type="domain" description="Penicillin-binding protein transpeptidase" evidence="2">
    <location>
        <begin position="291"/>
        <end position="565"/>
    </location>
</feature>
<comment type="caution">
    <text evidence="4">The sequence shown here is derived from an EMBL/GenBank/DDBJ whole genome shotgun (WGS) entry which is preliminary data.</text>
</comment>
<sequence length="572" mass="57417">MAGIQRRGRRTSRTVTATVVTVAVAAAATVVLWPRSDHHGIGASPTAQTGPGGGAASSAAEAAGSGNAPSTPDAVAKAFLAAWASGDYTKAGSLTDDATAAGPRLQAVMKSLNPKSTQLTLGSQIPATGATPDPATRYNFSVVDTFDGALQWTYSSILAVVPASGSASTPLVPWSSAVIHPRLGGQANLTATPPAATVVDDTGLPLQASAHPSLATALARLATARPSGAPAPTALQINFVDANTGAILGGTQPVNLGAPSGGAAPQITSTLDNRVQTAAEHALAAYPESGMVVIKPSTGGVLAMAGNSQSTAGLAYHALRAPGSTFKVITTAALLQAGLKPSDPAPCPAISTVGSQNYHNDEGLKNGYPNATLADAFELSCNTSYVGLRNRLSGLDALENEAKTQFGLNQPWDMGLGAATYCTAGSEQVPAADGQERFAAETFGQGDITMCPLTMASVAATAATGTFKQPILLPGQKQVAATPLPAGVDDDIKTLMRGVIAVGTATSLRGISPTLGAKTGTAERQNGDLDSWMIAMDPQHDIAVACVVLNGGFGNDKAGPAIKAMLNGIGIG</sequence>
<accession>A0ABS5KQ79</accession>
<dbReference type="Pfam" id="PF00905">
    <property type="entry name" value="Transpeptidase"/>
    <property type="match status" value="1"/>
</dbReference>
<evidence type="ECO:0000313" key="5">
    <source>
        <dbReference type="Proteomes" id="UP000730482"/>
    </source>
</evidence>
<dbReference type="InterPro" id="IPR001460">
    <property type="entry name" value="PCN-bd_Tpept"/>
</dbReference>
<evidence type="ECO:0000313" key="4">
    <source>
        <dbReference type="EMBL" id="MBS2548195.1"/>
    </source>
</evidence>
<organism evidence="4 5">
    <name type="scientific">Catenulispora pinistramenti</name>
    <dbReference type="NCBI Taxonomy" id="2705254"/>
    <lineage>
        <taxon>Bacteria</taxon>
        <taxon>Bacillati</taxon>
        <taxon>Actinomycetota</taxon>
        <taxon>Actinomycetes</taxon>
        <taxon>Catenulisporales</taxon>
        <taxon>Catenulisporaceae</taxon>
        <taxon>Catenulispora</taxon>
    </lineage>
</organism>
<dbReference type="RefSeq" id="WP_212009770.1">
    <property type="nucleotide sequence ID" value="NZ_JAAFYZ010000044.1"/>
</dbReference>
<evidence type="ECO:0000259" key="2">
    <source>
        <dbReference type="Pfam" id="PF00905"/>
    </source>
</evidence>
<proteinExistence type="predicted"/>
<dbReference type="Gene3D" id="3.40.710.10">
    <property type="entry name" value="DD-peptidase/beta-lactamase superfamily"/>
    <property type="match status" value="1"/>
</dbReference>
<dbReference type="Pfam" id="PF05223">
    <property type="entry name" value="MecA_N"/>
    <property type="match status" value="1"/>
</dbReference>
<dbReference type="InterPro" id="IPR007887">
    <property type="entry name" value="MecA_N"/>
</dbReference>
<feature type="compositionally biased region" description="Low complexity" evidence="1">
    <location>
        <begin position="56"/>
        <end position="68"/>
    </location>
</feature>
<evidence type="ECO:0000259" key="3">
    <source>
        <dbReference type="Pfam" id="PF05223"/>
    </source>
</evidence>
<name>A0ABS5KQ79_9ACTN</name>
<feature type="domain" description="NTF2-like N-terminal transpeptidase" evidence="3">
    <location>
        <begin position="71"/>
        <end position="185"/>
    </location>
</feature>
<gene>
    <name evidence="4" type="ORF">KGQ19_15105</name>
</gene>
<dbReference type="EMBL" id="JAAFYZ010000044">
    <property type="protein sequence ID" value="MBS2548195.1"/>
    <property type="molecule type" value="Genomic_DNA"/>
</dbReference>
<dbReference type="InterPro" id="IPR050515">
    <property type="entry name" value="Beta-lactam/transpept"/>
</dbReference>
<protein>
    <recommendedName>
        <fullName evidence="6">Penicillin-binding protein transpeptidase</fullName>
    </recommendedName>
</protein>
<dbReference type="SUPFAM" id="SSF56601">
    <property type="entry name" value="beta-lactamase/transpeptidase-like"/>
    <property type="match status" value="1"/>
</dbReference>
<evidence type="ECO:0008006" key="6">
    <source>
        <dbReference type="Google" id="ProtNLM"/>
    </source>
</evidence>
<keyword evidence="5" id="KW-1185">Reference proteome</keyword>
<evidence type="ECO:0000256" key="1">
    <source>
        <dbReference type="SAM" id="MobiDB-lite"/>
    </source>
</evidence>
<dbReference type="PANTHER" id="PTHR30627">
    <property type="entry name" value="PEPTIDOGLYCAN D,D-TRANSPEPTIDASE"/>
    <property type="match status" value="1"/>
</dbReference>